<evidence type="ECO:0000256" key="1">
    <source>
        <dbReference type="SAM" id="Phobius"/>
    </source>
</evidence>
<feature type="transmembrane region" description="Helical" evidence="1">
    <location>
        <begin position="92"/>
        <end position="116"/>
    </location>
</feature>
<organism evidence="2">
    <name type="scientific">Phaeomonas parva</name>
    <dbReference type="NCBI Taxonomy" id="124430"/>
    <lineage>
        <taxon>Eukaryota</taxon>
        <taxon>Sar</taxon>
        <taxon>Stramenopiles</taxon>
        <taxon>Ochrophyta</taxon>
        <taxon>Pinguiophyceae</taxon>
        <taxon>Pinguiochrysidales</taxon>
        <taxon>Pinguiochrysidaceae</taxon>
        <taxon>Phaeomonas</taxon>
    </lineage>
</organism>
<sequence>MPMKGGWGEGGGARGEPLFGDAFHWYDRPFKEWYEGELKLMDVEIFCCSTAACGITDDLTIGHIPVYRTLAALLCSLLGLEGYSFLQYVCNHIGFFLIFIAVTVCFTYGIWACLWDDEDCMFPSNWSNAKKEKCSPFWCWVYVMFSFTEYGIALSTVLAMLLLNFVSWEKLFDMYCIDDDKRFR</sequence>
<feature type="transmembrane region" description="Helical" evidence="1">
    <location>
        <begin position="66"/>
        <end position="86"/>
    </location>
</feature>
<evidence type="ECO:0000313" key="2">
    <source>
        <dbReference type="EMBL" id="CAD9248825.1"/>
    </source>
</evidence>
<reference evidence="2" key="1">
    <citation type="submission" date="2021-01" db="EMBL/GenBank/DDBJ databases">
        <authorList>
            <person name="Corre E."/>
            <person name="Pelletier E."/>
            <person name="Niang G."/>
            <person name="Scheremetjew M."/>
            <person name="Finn R."/>
            <person name="Kale V."/>
            <person name="Holt S."/>
            <person name="Cochrane G."/>
            <person name="Meng A."/>
            <person name="Brown T."/>
            <person name="Cohen L."/>
        </authorList>
    </citation>
    <scope>NUCLEOTIDE SEQUENCE</scope>
    <source>
        <strain evidence="2">CCMP2877</strain>
    </source>
</reference>
<gene>
    <name evidence="2" type="ORF">PPAR1163_LOCUS7185</name>
</gene>
<accession>A0A7S1TXR9</accession>
<protein>
    <submittedName>
        <fullName evidence="2">Uncharacterized protein</fullName>
    </submittedName>
</protein>
<dbReference type="EMBL" id="HBGJ01011450">
    <property type="protein sequence ID" value="CAD9248825.1"/>
    <property type="molecule type" value="Transcribed_RNA"/>
</dbReference>
<keyword evidence="1" id="KW-0472">Membrane</keyword>
<keyword evidence="1" id="KW-1133">Transmembrane helix</keyword>
<proteinExistence type="predicted"/>
<dbReference type="AlphaFoldDB" id="A0A7S1TXR9"/>
<name>A0A7S1TXR9_9STRA</name>
<feature type="transmembrane region" description="Helical" evidence="1">
    <location>
        <begin position="137"/>
        <end position="163"/>
    </location>
</feature>
<keyword evidence="1" id="KW-0812">Transmembrane</keyword>